<dbReference type="Gene3D" id="2.60.40.3440">
    <property type="match status" value="2"/>
</dbReference>
<feature type="chain" id="PRO_5010223390" evidence="4">
    <location>
        <begin position="21"/>
        <end position="455"/>
    </location>
</feature>
<keyword evidence="5" id="KW-0255">Endonuclease</keyword>
<evidence type="ECO:0000256" key="3">
    <source>
        <dbReference type="ARBA" id="ARBA00022801"/>
    </source>
</evidence>
<protein>
    <submittedName>
        <fullName evidence="5">Endonuclease I</fullName>
    </submittedName>
</protein>
<keyword evidence="4" id="KW-0732">Signal</keyword>
<keyword evidence="6" id="KW-1185">Reference proteome</keyword>
<evidence type="ECO:0000313" key="5">
    <source>
        <dbReference type="EMBL" id="SDE71087.1"/>
    </source>
</evidence>
<dbReference type="PANTHER" id="PTHR33607">
    <property type="entry name" value="ENDONUCLEASE-1"/>
    <property type="match status" value="1"/>
</dbReference>
<organism evidence="5 6">
    <name type="scientific">Cellulophaga baltica</name>
    <dbReference type="NCBI Taxonomy" id="76594"/>
    <lineage>
        <taxon>Bacteria</taxon>
        <taxon>Pseudomonadati</taxon>
        <taxon>Bacteroidota</taxon>
        <taxon>Flavobacteriia</taxon>
        <taxon>Flavobacteriales</taxon>
        <taxon>Flavobacteriaceae</taxon>
        <taxon>Cellulophaga</taxon>
    </lineage>
</organism>
<dbReference type="InterPro" id="IPR007346">
    <property type="entry name" value="Endonuclease-I"/>
</dbReference>
<accession>A0A1G7F5E2</accession>
<proteinExistence type="inferred from homology"/>
<comment type="similarity">
    <text evidence="1">Belongs to the EndA/NucM nuclease family.</text>
</comment>
<dbReference type="Pfam" id="PF04231">
    <property type="entry name" value="Endonuclease_1"/>
    <property type="match status" value="1"/>
</dbReference>
<sequence length="455" mass="50319">MMKKISILTLFSVVFFGCSSDSGTTEPIEPTPTPDPIAKSVAVNDAIQAIEDQETIISGLLSNDTVENNARITRFDGNSNNGGTIVDNRNNTYTYEPAKSYVGVDTFTYTICDSETVPNCSTATVAITVEDEGMPIAMDDIFYTVKNTAITINNALVNDSVLDDASLASIDSASSFGVIAINSNGSIQYTPAADFTGDDTFTYTICDDDTPNPTCATATITVSVLNAINFNIPAGLDYYYGDLILANNVDVSYNQLKNHTVKNHTTILSYGQRHTYLYNADADLSNSDNVILMYSSESRYWQEYTSGTNAYQPQTFNTEHIYPQSKLNSDLAVSDLHHLRSADANINSERLNYPYTSGSGTYQLINNNSWYPGDEWKGDVARMIFYLNVRYGETFEKVGTLELFLQWNVEDPVSPFEEQRNNVIESAQGDRNPFIDNPYLATLIWGGTPAENKWQ</sequence>
<gene>
    <name evidence="5" type="ORF">SAMN04487992_10334</name>
</gene>
<dbReference type="GO" id="GO:0004519">
    <property type="term" value="F:endonuclease activity"/>
    <property type="evidence" value="ECO:0007669"/>
    <property type="project" value="UniProtKB-KW"/>
</dbReference>
<dbReference type="Proteomes" id="UP000182114">
    <property type="component" value="Unassembled WGS sequence"/>
</dbReference>
<dbReference type="Pfam" id="PF17963">
    <property type="entry name" value="Big_9"/>
    <property type="match status" value="2"/>
</dbReference>
<evidence type="ECO:0000256" key="2">
    <source>
        <dbReference type="ARBA" id="ARBA00022722"/>
    </source>
</evidence>
<reference evidence="6" key="1">
    <citation type="submission" date="2016-10" db="EMBL/GenBank/DDBJ databases">
        <authorList>
            <person name="Varghese N."/>
            <person name="Submissions S."/>
        </authorList>
    </citation>
    <scope>NUCLEOTIDE SEQUENCE [LARGE SCALE GENOMIC DNA]</scope>
    <source>
        <strain evidence="6">DSM 24729</strain>
    </source>
</reference>
<evidence type="ECO:0000313" key="6">
    <source>
        <dbReference type="Proteomes" id="UP000182114"/>
    </source>
</evidence>
<dbReference type="AlphaFoldDB" id="A0A1G7F5E2"/>
<evidence type="ECO:0000256" key="4">
    <source>
        <dbReference type="SAM" id="SignalP"/>
    </source>
</evidence>
<dbReference type="PROSITE" id="PS51257">
    <property type="entry name" value="PROKAR_LIPOPROTEIN"/>
    <property type="match status" value="1"/>
</dbReference>
<keyword evidence="2" id="KW-0540">Nuclease</keyword>
<evidence type="ECO:0000256" key="1">
    <source>
        <dbReference type="ARBA" id="ARBA00006429"/>
    </source>
</evidence>
<name>A0A1G7F5E2_9FLAO</name>
<dbReference type="PANTHER" id="PTHR33607:SF2">
    <property type="entry name" value="ENDONUCLEASE-1"/>
    <property type="match status" value="1"/>
</dbReference>
<dbReference type="SUPFAM" id="SSF54060">
    <property type="entry name" value="His-Me finger endonucleases"/>
    <property type="match status" value="1"/>
</dbReference>
<keyword evidence="3" id="KW-0378">Hydrolase</keyword>
<dbReference type="InterPro" id="IPR044925">
    <property type="entry name" value="His-Me_finger_sf"/>
</dbReference>
<feature type="signal peptide" evidence="4">
    <location>
        <begin position="1"/>
        <end position="20"/>
    </location>
</feature>
<dbReference type="GO" id="GO:0016787">
    <property type="term" value="F:hydrolase activity"/>
    <property type="evidence" value="ECO:0007669"/>
    <property type="project" value="UniProtKB-KW"/>
</dbReference>
<dbReference type="EMBL" id="FNBD01000003">
    <property type="protein sequence ID" value="SDE71087.1"/>
    <property type="molecule type" value="Genomic_DNA"/>
</dbReference>